<protein>
    <submittedName>
        <fullName evidence="1">Uncharacterized protein</fullName>
    </submittedName>
</protein>
<organism evidence="1">
    <name type="scientific">viral metagenome</name>
    <dbReference type="NCBI Taxonomy" id="1070528"/>
    <lineage>
        <taxon>unclassified sequences</taxon>
        <taxon>metagenomes</taxon>
        <taxon>organismal metagenomes</taxon>
    </lineage>
</organism>
<accession>A0A6C0H8L7</accession>
<name>A0A6C0H8L7_9ZZZZ</name>
<sequence length="39" mass="4629">MGTSFIFQRTYNFKIINLLQILNIYNNQLNNISIINILL</sequence>
<evidence type="ECO:0000313" key="1">
    <source>
        <dbReference type="EMBL" id="QHT76908.1"/>
    </source>
</evidence>
<reference evidence="1" key="1">
    <citation type="journal article" date="2020" name="Nature">
        <title>Giant virus diversity and host interactions through global metagenomics.</title>
        <authorList>
            <person name="Schulz F."/>
            <person name="Roux S."/>
            <person name="Paez-Espino D."/>
            <person name="Jungbluth S."/>
            <person name="Walsh D.A."/>
            <person name="Denef V.J."/>
            <person name="McMahon K.D."/>
            <person name="Konstantinidis K.T."/>
            <person name="Eloe-Fadrosh E.A."/>
            <person name="Kyrpides N.C."/>
            <person name="Woyke T."/>
        </authorList>
    </citation>
    <scope>NUCLEOTIDE SEQUENCE</scope>
    <source>
        <strain evidence="1">GVMAG-M-3300023179-82</strain>
    </source>
</reference>
<proteinExistence type="predicted"/>
<dbReference type="AlphaFoldDB" id="A0A6C0H8L7"/>
<dbReference type="EMBL" id="MN739906">
    <property type="protein sequence ID" value="QHT76908.1"/>
    <property type="molecule type" value="Genomic_DNA"/>
</dbReference>